<dbReference type="PROSITE" id="PS50801">
    <property type="entry name" value="STAS"/>
    <property type="match status" value="1"/>
</dbReference>
<dbReference type="OrthoDB" id="9796076at2"/>
<accession>A0A2D0A6X5</accession>
<dbReference type="Pfam" id="PF01740">
    <property type="entry name" value="STAS"/>
    <property type="match status" value="1"/>
</dbReference>
<protein>
    <recommendedName>
        <fullName evidence="2">Anti-sigma factor antagonist</fullName>
    </recommendedName>
</protein>
<dbReference type="PANTHER" id="PTHR33495:SF2">
    <property type="entry name" value="ANTI-SIGMA FACTOR ANTAGONIST TM_1081-RELATED"/>
    <property type="match status" value="1"/>
</dbReference>
<dbReference type="Proteomes" id="UP000197208">
    <property type="component" value="Unassembled WGS sequence"/>
</dbReference>
<evidence type="ECO:0000256" key="2">
    <source>
        <dbReference type="RuleBase" id="RU003749"/>
    </source>
</evidence>
<dbReference type="Gene3D" id="3.30.750.24">
    <property type="entry name" value="STAS domain"/>
    <property type="match status" value="1"/>
</dbReference>
<evidence type="ECO:0000259" key="3">
    <source>
        <dbReference type="PROSITE" id="PS50801"/>
    </source>
</evidence>
<dbReference type="InterPro" id="IPR003658">
    <property type="entry name" value="Anti-sigma_ant"/>
</dbReference>
<name>A0A2D0A6X5_9DEIO</name>
<evidence type="ECO:0000256" key="1">
    <source>
        <dbReference type="ARBA" id="ARBA00009013"/>
    </source>
</evidence>
<gene>
    <name evidence="4" type="ORF">CBQ26_20430</name>
</gene>
<comment type="caution">
    <text evidence="4">The sequence shown here is derived from an EMBL/GenBank/DDBJ whole genome shotgun (WGS) entry which is preliminary data.</text>
</comment>
<dbReference type="InterPro" id="IPR036513">
    <property type="entry name" value="STAS_dom_sf"/>
</dbReference>
<comment type="similarity">
    <text evidence="1 2">Belongs to the anti-sigma-factor antagonist family.</text>
</comment>
<feature type="domain" description="STAS" evidence="3">
    <location>
        <begin position="12"/>
        <end position="104"/>
    </location>
</feature>
<dbReference type="PANTHER" id="PTHR33495">
    <property type="entry name" value="ANTI-SIGMA FACTOR ANTAGONIST TM_1081-RELATED-RELATED"/>
    <property type="match status" value="1"/>
</dbReference>
<evidence type="ECO:0000313" key="4">
    <source>
        <dbReference type="EMBL" id="OWL93314.1"/>
    </source>
</evidence>
<keyword evidence="5" id="KW-1185">Reference proteome</keyword>
<dbReference type="CDD" id="cd07043">
    <property type="entry name" value="STAS_anti-anti-sigma_factors"/>
    <property type="match status" value="1"/>
</dbReference>
<dbReference type="AlphaFoldDB" id="A0A2D0A6X5"/>
<dbReference type="EMBL" id="NHMK01000037">
    <property type="protein sequence ID" value="OWL93314.1"/>
    <property type="molecule type" value="Genomic_DNA"/>
</dbReference>
<reference evidence="4 5" key="1">
    <citation type="submission" date="2017-05" db="EMBL/GenBank/DDBJ databases">
        <title>De novo genome assembly of Deniococcus indicus strain DR1.</title>
        <authorList>
            <person name="Chauhan D."/>
            <person name="Yennamalli R.M."/>
            <person name="Priyadarshini R."/>
        </authorList>
    </citation>
    <scope>NUCLEOTIDE SEQUENCE [LARGE SCALE GENOMIC DNA]</scope>
    <source>
        <strain evidence="4 5">DR1</strain>
    </source>
</reference>
<organism evidence="4 5">
    <name type="scientific">Deinococcus indicus</name>
    <dbReference type="NCBI Taxonomy" id="223556"/>
    <lineage>
        <taxon>Bacteria</taxon>
        <taxon>Thermotogati</taxon>
        <taxon>Deinococcota</taxon>
        <taxon>Deinococci</taxon>
        <taxon>Deinococcales</taxon>
        <taxon>Deinococcaceae</taxon>
        <taxon>Deinococcus</taxon>
    </lineage>
</organism>
<dbReference type="RefSeq" id="WP_088250452.1">
    <property type="nucleotide sequence ID" value="NZ_BNAM01000008.1"/>
</dbReference>
<dbReference type="NCBIfam" id="TIGR00377">
    <property type="entry name" value="ant_ant_sig"/>
    <property type="match status" value="1"/>
</dbReference>
<dbReference type="GO" id="GO:0043856">
    <property type="term" value="F:anti-sigma factor antagonist activity"/>
    <property type="evidence" value="ECO:0007669"/>
    <property type="project" value="InterPro"/>
</dbReference>
<proteinExistence type="inferred from homology"/>
<evidence type="ECO:0000313" key="5">
    <source>
        <dbReference type="Proteomes" id="UP000197208"/>
    </source>
</evidence>
<sequence length="104" mass="10867">MSLSHNADGPQLNLAGRLDAQNAAELRGVLARHAADTPGDLSLDLSGVPFMDSSALAALVGALKDRRREGRALRLIAASAPVRELLSLTMLDRAFALPPDGAAR</sequence>
<dbReference type="SUPFAM" id="SSF52091">
    <property type="entry name" value="SpoIIaa-like"/>
    <property type="match status" value="1"/>
</dbReference>
<dbReference type="InterPro" id="IPR002645">
    <property type="entry name" value="STAS_dom"/>
</dbReference>